<sequence length="217" mass="24576">MPEPQIAEETLQQPFVEPFEPTKVDEPQQEVSRRPGLLRKVWRAYIRALDERPIMVKSATSFFGFLTGDLLAQGLAGRGFDVFRCLRLLAFGVTMDGPVGHVWYNFLDKNIMPKEPTSNKAVVLKMLADQLLWAPFFSCIFFAFTNTLAGHPEATIPAIQNKLIPMMLANFAVWPIAHLINFKFIPSQQRILYINCIQVAWSAYLSNLSAARVRTST</sequence>
<name>I0YQ38_COCSC</name>
<dbReference type="InterPro" id="IPR007248">
    <property type="entry name" value="Mpv17_PMP22"/>
</dbReference>
<dbReference type="Proteomes" id="UP000007264">
    <property type="component" value="Unassembled WGS sequence"/>
</dbReference>
<dbReference type="RefSeq" id="XP_005645051.1">
    <property type="nucleotide sequence ID" value="XM_005644994.1"/>
</dbReference>
<evidence type="ECO:0000256" key="3">
    <source>
        <dbReference type="ARBA" id="ARBA00022692"/>
    </source>
</evidence>
<comment type="caution">
    <text evidence="7">The sequence shown here is derived from an EMBL/GenBank/DDBJ whole genome shotgun (WGS) entry which is preliminary data.</text>
</comment>
<dbReference type="AlphaFoldDB" id="I0YQ38"/>
<dbReference type="GO" id="GO:0005737">
    <property type="term" value="C:cytoplasm"/>
    <property type="evidence" value="ECO:0007669"/>
    <property type="project" value="TreeGrafter"/>
</dbReference>
<dbReference type="KEGG" id="csl:COCSUDRAFT_67394"/>
<evidence type="ECO:0000313" key="8">
    <source>
        <dbReference type="Proteomes" id="UP000007264"/>
    </source>
</evidence>
<evidence type="ECO:0000256" key="2">
    <source>
        <dbReference type="ARBA" id="ARBA00006824"/>
    </source>
</evidence>
<dbReference type="Pfam" id="PF04117">
    <property type="entry name" value="Mpv17_PMP22"/>
    <property type="match status" value="1"/>
</dbReference>
<reference evidence="7 8" key="1">
    <citation type="journal article" date="2012" name="Genome Biol.">
        <title>The genome of the polar eukaryotic microalga coccomyxa subellipsoidea reveals traits of cold adaptation.</title>
        <authorList>
            <person name="Blanc G."/>
            <person name="Agarkova I."/>
            <person name="Grimwood J."/>
            <person name="Kuo A."/>
            <person name="Brueggeman A."/>
            <person name="Dunigan D."/>
            <person name="Gurnon J."/>
            <person name="Ladunga I."/>
            <person name="Lindquist E."/>
            <person name="Lucas S."/>
            <person name="Pangilinan J."/>
            <person name="Proschold T."/>
            <person name="Salamov A."/>
            <person name="Schmutz J."/>
            <person name="Weeks D."/>
            <person name="Yamada T."/>
            <person name="Claverie J.M."/>
            <person name="Grigoriev I."/>
            <person name="Van Etten J."/>
            <person name="Lomsadze A."/>
            <person name="Borodovsky M."/>
        </authorList>
    </citation>
    <scope>NUCLEOTIDE SEQUENCE [LARGE SCALE GENOMIC DNA]</scope>
    <source>
        <strain evidence="7 8">C-169</strain>
    </source>
</reference>
<keyword evidence="8" id="KW-1185">Reference proteome</keyword>
<keyword evidence="5 6" id="KW-0472">Membrane</keyword>
<accession>I0YQ38</accession>
<dbReference type="EMBL" id="AGSI01000015">
    <property type="protein sequence ID" value="EIE20507.1"/>
    <property type="molecule type" value="Genomic_DNA"/>
</dbReference>
<keyword evidence="4 6" id="KW-1133">Transmembrane helix</keyword>
<comment type="subcellular location">
    <subcellularLocation>
        <location evidence="1">Membrane</location>
        <topology evidence="1">Multi-pass membrane protein</topology>
    </subcellularLocation>
</comment>
<dbReference type="STRING" id="574566.I0YQ38"/>
<dbReference type="GeneID" id="17038483"/>
<dbReference type="OrthoDB" id="10267969at2759"/>
<feature type="transmembrane region" description="Helical" evidence="6">
    <location>
        <begin position="131"/>
        <end position="151"/>
    </location>
</feature>
<dbReference type="PANTHER" id="PTHR11266">
    <property type="entry name" value="PEROXISOMAL MEMBRANE PROTEIN 2, PXMP2 MPV17"/>
    <property type="match status" value="1"/>
</dbReference>
<organism evidence="7 8">
    <name type="scientific">Coccomyxa subellipsoidea (strain C-169)</name>
    <name type="common">Green microalga</name>
    <dbReference type="NCBI Taxonomy" id="574566"/>
    <lineage>
        <taxon>Eukaryota</taxon>
        <taxon>Viridiplantae</taxon>
        <taxon>Chlorophyta</taxon>
        <taxon>core chlorophytes</taxon>
        <taxon>Trebouxiophyceae</taxon>
        <taxon>Trebouxiophyceae incertae sedis</taxon>
        <taxon>Coccomyxaceae</taxon>
        <taxon>Coccomyxa</taxon>
        <taxon>Coccomyxa subellipsoidea</taxon>
    </lineage>
</organism>
<dbReference type="eggNOG" id="KOG1944">
    <property type="taxonomic scope" value="Eukaryota"/>
</dbReference>
<feature type="transmembrane region" description="Helical" evidence="6">
    <location>
        <begin position="163"/>
        <end position="182"/>
    </location>
</feature>
<gene>
    <name evidence="7" type="ORF">COCSUDRAFT_67394</name>
</gene>
<proteinExistence type="inferred from homology"/>
<keyword evidence="3 6" id="KW-0812">Transmembrane</keyword>
<evidence type="ECO:0000256" key="5">
    <source>
        <dbReference type="ARBA" id="ARBA00023136"/>
    </source>
</evidence>
<dbReference type="GO" id="GO:0016020">
    <property type="term" value="C:membrane"/>
    <property type="evidence" value="ECO:0007669"/>
    <property type="project" value="UniProtKB-SubCell"/>
</dbReference>
<protein>
    <submittedName>
        <fullName evidence="7">Uncharacterized protein</fullName>
    </submittedName>
</protein>
<evidence type="ECO:0000256" key="6">
    <source>
        <dbReference type="RuleBase" id="RU363053"/>
    </source>
</evidence>
<comment type="similarity">
    <text evidence="2 6">Belongs to the peroxisomal membrane protein PXMP2/4 family.</text>
</comment>
<dbReference type="PANTHER" id="PTHR11266:SF17">
    <property type="entry name" value="PROTEIN MPV17"/>
    <property type="match status" value="1"/>
</dbReference>
<evidence type="ECO:0000256" key="4">
    <source>
        <dbReference type="ARBA" id="ARBA00022989"/>
    </source>
</evidence>
<evidence type="ECO:0000256" key="1">
    <source>
        <dbReference type="ARBA" id="ARBA00004141"/>
    </source>
</evidence>
<evidence type="ECO:0000313" key="7">
    <source>
        <dbReference type="EMBL" id="EIE20507.1"/>
    </source>
</evidence>